<name>A0A0C3S8J8_PHLG1</name>
<evidence type="ECO:0000256" key="2">
    <source>
        <dbReference type="SAM" id="Phobius"/>
    </source>
</evidence>
<accession>A0A0C3S8J8</accession>
<dbReference type="EMBL" id="KN840545">
    <property type="protein sequence ID" value="KIP05395.1"/>
    <property type="molecule type" value="Genomic_DNA"/>
</dbReference>
<feature type="transmembrane region" description="Helical" evidence="2">
    <location>
        <begin position="112"/>
        <end position="133"/>
    </location>
</feature>
<feature type="compositionally biased region" description="Pro residues" evidence="1">
    <location>
        <begin position="46"/>
        <end position="59"/>
    </location>
</feature>
<protein>
    <submittedName>
        <fullName evidence="3">Uncharacterized protein</fullName>
    </submittedName>
</protein>
<dbReference type="HOGENOM" id="CLU_1525714_0_0_1"/>
<gene>
    <name evidence="3" type="ORF">PHLGIDRAFT_128951</name>
</gene>
<dbReference type="AlphaFoldDB" id="A0A0C3S8J8"/>
<feature type="transmembrane region" description="Helical" evidence="2">
    <location>
        <begin position="153"/>
        <end position="175"/>
    </location>
</feature>
<evidence type="ECO:0000313" key="4">
    <source>
        <dbReference type="Proteomes" id="UP000053257"/>
    </source>
</evidence>
<organism evidence="3 4">
    <name type="scientific">Phlebiopsis gigantea (strain 11061_1 CR5-6)</name>
    <name type="common">White-rot fungus</name>
    <name type="synonym">Peniophora gigantea</name>
    <dbReference type="NCBI Taxonomy" id="745531"/>
    <lineage>
        <taxon>Eukaryota</taxon>
        <taxon>Fungi</taxon>
        <taxon>Dikarya</taxon>
        <taxon>Basidiomycota</taxon>
        <taxon>Agaricomycotina</taxon>
        <taxon>Agaricomycetes</taxon>
        <taxon>Polyporales</taxon>
        <taxon>Phanerochaetaceae</taxon>
        <taxon>Phlebiopsis</taxon>
    </lineage>
</organism>
<dbReference type="Proteomes" id="UP000053257">
    <property type="component" value="Unassembled WGS sequence"/>
</dbReference>
<feature type="compositionally biased region" description="Low complexity" evidence="1">
    <location>
        <begin position="1"/>
        <end position="13"/>
    </location>
</feature>
<proteinExistence type="predicted"/>
<feature type="region of interest" description="Disordered" evidence="1">
    <location>
        <begin position="1"/>
        <end position="67"/>
    </location>
</feature>
<sequence length="176" mass="19829">MRLSTTTRRGTTAPAPPWLHHPAAARRRPQHRRVPRCAASSRSPHQLPPTPSRPPPKRPSVPLSSMDRGSEVTLLLSSSALRYRSIPPFARNTMSCFFPSRRPVRRYLQTCSFFYACLPGSCVTLLLSSFALQYRSIPPFVPNTTSCSSLRRYIQMCSFFYPCVPGSCVTLRWAIS</sequence>
<evidence type="ECO:0000313" key="3">
    <source>
        <dbReference type="EMBL" id="KIP05395.1"/>
    </source>
</evidence>
<keyword evidence="2" id="KW-0812">Transmembrane</keyword>
<feature type="compositionally biased region" description="Basic residues" evidence="1">
    <location>
        <begin position="23"/>
        <end position="35"/>
    </location>
</feature>
<evidence type="ECO:0000256" key="1">
    <source>
        <dbReference type="SAM" id="MobiDB-lite"/>
    </source>
</evidence>
<keyword evidence="2" id="KW-0472">Membrane</keyword>
<keyword evidence="2" id="KW-1133">Transmembrane helix</keyword>
<reference evidence="3 4" key="1">
    <citation type="journal article" date="2014" name="PLoS Genet.">
        <title>Analysis of the Phlebiopsis gigantea genome, transcriptome and secretome provides insight into its pioneer colonization strategies of wood.</title>
        <authorList>
            <person name="Hori C."/>
            <person name="Ishida T."/>
            <person name="Igarashi K."/>
            <person name="Samejima M."/>
            <person name="Suzuki H."/>
            <person name="Master E."/>
            <person name="Ferreira P."/>
            <person name="Ruiz-Duenas F.J."/>
            <person name="Held B."/>
            <person name="Canessa P."/>
            <person name="Larrondo L.F."/>
            <person name="Schmoll M."/>
            <person name="Druzhinina I.S."/>
            <person name="Kubicek C.P."/>
            <person name="Gaskell J.A."/>
            <person name="Kersten P."/>
            <person name="St John F."/>
            <person name="Glasner J."/>
            <person name="Sabat G."/>
            <person name="Splinter BonDurant S."/>
            <person name="Syed K."/>
            <person name="Yadav J."/>
            <person name="Mgbeahuruike A.C."/>
            <person name="Kovalchuk A."/>
            <person name="Asiegbu F.O."/>
            <person name="Lackner G."/>
            <person name="Hoffmeister D."/>
            <person name="Rencoret J."/>
            <person name="Gutierrez A."/>
            <person name="Sun H."/>
            <person name="Lindquist E."/>
            <person name="Barry K."/>
            <person name="Riley R."/>
            <person name="Grigoriev I.V."/>
            <person name="Henrissat B."/>
            <person name="Kues U."/>
            <person name="Berka R.M."/>
            <person name="Martinez A.T."/>
            <person name="Covert S.F."/>
            <person name="Blanchette R.A."/>
            <person name="Cullen D."/>
        </authorList>
    </citation>
    <scope>NUCLEOTIDE SEQUENCE [LARGE SCALE GENOMIC DNA]</scope>
    <source>
        <strain evidence="3 4">11061_1 CR5-6</strain>
    </source>
</reference>
<keyword evidence="4" id="KW-1185">Reference proteome</keyword>